<sequence>MPNTAVNGAVSVVEPWLHVVAAVIRDAAGNILLAQRPAHKHQGGKWEFPGGKVESAETPLRALNRELNEELGIQVQHAQPLIKIRHVYPELAVLLDVWEVTAFSGNAHGREGQPIAWFEAEQLPALEFPPANVPIITAARLPAQCLITPEPHDSAGFLQQLQQRLQAGVRLVVLRAKTLPAPAYTALARDVICLAHASGAKVMLNSPPVMLAAADGLHLTSRQLLAADASLRGTLLPGQWLSASCHSAEELRQAVILGADFAFLSPVLPTLSHPGEAHLGWGTFAALSEQVNLPVYALGGMATHHVATARQHGGQGIAAIRSLWSSV</sequence>
<name>A0A1Y1QS79_9GAMM</name>
<evidence type="ECO:0000259" key="19">
    <source>
        <dbReference type="PROSITE" id="PS51462"/>
    </source>
</evidence>
<feature type="binding site" evidence="17">
    <location>
        <position position="132"/>
    </location>
    <ligand>
        <name>8-oxo-dGTP</name>
        <dbReference type="ChEBI" id="CHEBI:77896"/>
    </ligand>
</feature>
<dbReference type="AlphaFoldDB" id="A0A1Y1QS79"/>
<evidence type="ECO:0000256" key="1">
    <source>
        <dbReference type="ARBA" id="ARBA00001946"/>
    </source>
</evidence>
<comment type="cofactor">
    <cofactor evidence="1 18">
        <name>Mg(2+)</name>
        <dbReference type="ChEBI" id="CHEBI:18420"/>
    </cofactor>
</comment>
<dbReference type="Pfam" id="PF14815">
    <property type="entry name" value="NUDIX_4"/>
    <property type="match status" value="1"/>
</dbReference>
<keyword evidence="6" id="KW-0227">DNA damage</keyword>
<feature type="binding site" evidence="17">
    <location>
        <begin position="47"/>
        <end position="50"/>
    </location>
    <ligand>
        <name>8-oxo-dGTP</name>
        <dbReference type="ChEBI" id="CHEBI:77896"/>
    </ligand>
</feature>
<keyword evidence="4" id="KW-0235">DNA replication</keyword>
<evidence type="ECO:0000256" key="8">
    <source>
        <dbReference type="ARBA" id="ARBA00022842"/>
    </source>
</evidence>
<dbReference type="CDD" id="cd00564">
    <property type="entry name" value="TMP_TenI"/>
    <property type="match status" value="1"/>
</dbReference>
<dbReference type="PANTHER" id="PTHR47707">
    <property type="entry name" value="8-OXO-DGTP DIPHOSPHATASE"/>
    <property type="match status" value="1"/>
</dbReference>
<keyword evidence="9" id="KW-0234">DNA repair</keyword>
<reference evidence="20 21" key="1">
    <citation type="submission" date="2017-01" db="EMBL/GenBank/DDBJ databases">
        <title>Novel large sulfur bacteria in the metagenomes of groundwater-fed chemosynthetic microbial mats in the Lake Huron basin.</title>
        <authorList>
            <person name="Sharrar A.M."/>
            <person name="Flood B.E."/>
            <person name="Bailey J.V."/>
            <person name="Jones D.S."/>
            <person name="Biddanda B."/>
            <person name="Ruberg S.A."/>
            <person name="Marcus D.N."/>
            <person name="Dick G.J."/>
        </authorList>
    </citation>
    <scope>NUCLEOTIDE SEQUENCE [LARGE SCALE GENOMIC DNA]</scope>
    <source>
        <strain evidence="20">A8</strain>
    </source>
</reference>
<feature type="binding site" evidence="17">
    <location>
        <position position="36"/>
    </location>
    <ligand>
        <name>8-oxo-dGTP</name>
        <dbReference type="ChEBI" id="CHEBI:77896"/>
    </ligand>
</feature>
<comment type="catalytic activity">
    <reaction evidence="11">
        <text>8-oxo-GTP + H2O = 8-oxo-GMP + diphosphate + H(+)</text>
        <dbReference type="Rhea" id="RHEA:67616"/>
        <dbReference type="ChEBI" id="CHEBI:15377"/>
        <dbReference type="ChEBI" id="CHEBI:15378"/>
        <dbReference type="ChEBI" id="CHEBI:33019"/>
        <dbReference type="ChEBI" id="CHEBI:143553"/>
        <dbReference type="ChEBI" id="CHEBI:145694"/>
    </reaction>
</comment>
<evidence type="ECO:0000256" key="13">
    <source>
        <dbReference type="ARBA" id="ARBA00040794"/>
    </source>
</evidence>
<dbReference type="InterPro" id="IPR013785">
    <property type="entry name" value="Aldolase_TIM"/>
</dbReference>
<feature type="binding site" evidence="17">
    <location>
        <position position="41"/>
    </location>
    <ligand>
        <name>8-oxo-dGTP</name>
        <dbReference type="ChEBI" id="CHEBI:77896"/>
    </ligand>
</feature>
<evidence type="ECO:0000256" key="7">
    <source>
        <dbReference type="ARBA" id="ARBA00022801"/>
    </source>
</evidence>
<dbReference type="InterPro" id="IPR020084">
    <property type="entry name" value="NUDIX_hydrolase_CS"/>
</dbReference>
<dbReference type="CDD" id="cd03425">
    <property type="entry name" value="NUDIX_MutT_NudA_like"/>
    <property type="match status" value="1"/>
</dbReference>
<keyword evidence="3" id="KW-0515">Mutator protein</keyword>
<dbReference type="InterPro" id="IPR036206">
    <property type="entry name" value="ThiamineP_synth_sf"/>
</dbReference>
<dbReference type="InterPro" id="IPR047127">
    <property type="entry name" value="MutT-like"/>
</dbReference>
<dbReference type="EMBL" id="MTEJ01000062">
    <property type="protein sequence ID" value="OQX12618.1"/>
    <property type="molecule type" value="Genomic_DNA"/>
</dbReference>
<dbReference type="GO" id="GO:0046872">
    <property type="term" value="F:metal ion binding"/>
    <property type="evidence" value="ECO:0007669"/>
    <property type="project" value="UniProtKB-KW"/>
</dbReference>
<evidence type="ECO:0000256" key="5">
    <source>
        <dbReference type="ARBA" id="ARBA00022723"/>
    </source>
</evidence>
<evidence type="ECO:0000256" key="15">
    <source>
        <dbReference type="ARBA" id="ARBA00041979"/>
    </source>
</evidence>
<dbReference type="NCBIfam" id="NF006530">
    <property type="entry name" value="PRK08999.1"/>
    <property type="match status" value="1"/>
</dbReference>
<dbReference type="SUPFAM" id="SSF51391">
    <property type="entry name" value="Thiamin phosphate synthase"/>
    <property type="match status" value="1"/>
</dbReference>
<dbReference type="GO" id="GO:0009228">
    <property type="term" value="P:thiamine biosynthetic process"/>
    <property type="evidence" value="ECO:0007669"/>
    <property type="project" value="UniProtKB-KW"/>
</dbReference>
<gene>
    <name evidence="20" type="ORF">BWK73_14500</name>
</gene>
<dbReference type="Gene3D" id="3.20.20.70">
    <property type="entry name" value="Aldolase class I"/>
    <property type="match status" value="1"/>
</dbReference>
<evidence type="ECO:0000256" key="18">
    <source>
        <dbReference type="PIRSR" id="PIRSR603561-2"/>
    </source>
</evidence>
<dbReference type="GO" id="GO:0008413">
    <property type="term" value="F:8-oxo-7,8-dihydroguanosine triphosphate pyrophosphatase activity"/>
    <property type="evidence" value="ECO:0007669"/>
    <property type="project" value="InterPro"/>
</dbReference>
<dbReference type="PROSITE" id="PS00893">
    <property type="entry name" value="NUDIX_BOX"/>
    <property type="match status" value="1"/>
</dbReference>
<evidence type="ECO:0000256" key="11">
    <source>
        <dbReference type="ARBA" id="ARBA00036904"/>
    </source>
</evidence>
<dbReference type="NCBIfam" id="TIGR00586">
    <property type="entry name" value="mutt"/>
    <property type="match status" value="1"/>
</dbReference>
<evidence type="ECO:0000256" key="10">
    <source>
        <dbReference type="ARBA" id="ARBA00035861"/>
    </source>
</evidence>
<feature type="domain" description="Nudix hydrolase" evidence="19">
    <location>
        <begin position="15"/>
        <end position="143"/>
    </location>
</feature>
<evidence type="ECO:0000256" key="17">
    <source>
        <dbReference type="PIRSR" id="PIRSR603561-1"/>
    </source>
</evidence>
<evidence type="ECO:0000313" key="21">
    <source>
        <dbReference type="Proteomes" id="UP000192491"/>
    </source>
</evidence>
<comment type="catalytic activity">
    <reaction evidence="10">
        <text>8-oxo-dGTP + H2O = 8-oxo-dGMP + diphosphate + H(+)</text>
        <dbReference type="Rhea" id="RHEA:31575"/>
        <dbReference type="ChEBI" id="CHEBI:15377"/>
        <dbReference type="ChEBI" id="CHEBI:15378"/>
        <dbReference type="ChEBI" id="CHEBI:33019"/>
        <dbReference type="ChEBI" id="CHEBI:63224"/>
        <dbReference type="ChEBI" id="CHEBI:77896"/>
        <dbReference type="EC" id="3.6.1.55"/>
    </reaction>
</comment>
<dbReference type="GO" id="GO:0035539">
    <property type="term" value="F:8-oxo-7,8-dihydrodeoxyguanosine triphosphate pyrophosphatase activity"/>
    <property type="evidence" value="ECO:0007669"/>
    <property type="project" value="UniProtKB-EC"/>
</dbReference>
<evidence type="ECO:0000256" key="9">
    <source>
        <dbReference type="ARBA" id="ARBA00023204"/>
    </source>
</evidence>
<evidence type="ECO:0000256" key="12">
    <source>
        <dbReference type="ARBA" id="ARBA00038905"/>
    </source>
</evidence>
<dbReference type="InterPro" id="IPR022998">
    <property type="entry name" value="ThiamineP_synth_TenI"/>
</dbReference>
<protein>
    <recommendedName>
        <fullName evidence="13">8-oxo-dGTP diphosphatase</fullName>
        <ecNumber evidence="12">3.6.1.55</ecNumber>
    </recommendedName>
    <alternativeName>
        <fullName evidence="16">7,8-dihydro-8-oxoguanine-triphosphatase</fullName>
    </alternativeName>
    <alternativeName>
        <fullName evidence="15">Mutator protein MutT</fullName>
    </alternativeName>
    <alternativeName>
        <fullName evidence="14">dGTP pyrophosphohydrolase</fullName>
    </alternativeName>
</protein>
<evidence type="ECO:0000256" key="14">
    <source>
        <dbReference type="ARBA" id="ARBA00041592"/>
    </source>
</evidence>
<keyword evidence="5 18" id="KW-0479">Metal-binding</keyword>
<dbReference type="PRINTS" id="PR00502">
    <property type="entry name" value="NUDIXFAMILY"/>
</dbReference>
<comment type="similarity">
    <text evidence="2">Belongs to the Nudix hydrolase family.</text>
</comment>
<evidence type="ECO:0000313" key="20">
    <source>
        <dbReference type="EMBL" id="OQX12618.1"/>
    </source>
</evidence>
<dbReference type="InterPro" id="IPR000086">
    <property type="entry name" value="NUDIX_hydrolase_dom"/>
</dbReference>
<dbReference type="SUPFAM" id="SSF55811">
    <property type="entry name" value="Nudix"/>
    <property type="match status" value="1"/>
</dbReference>
<dbReference type="FunFam" id="3.90.79.10:FF:000014">
    <property type="entry name" value="8-oxo-dGTP diphosphatase MutT"/>
    <property type="match status" value="1"/>
</dbReference>
<dbReference type="PROSITE" id="PS51462">
    <property type="entry name" value="NUDIX"/>
    <property type="match status" value="1"/>
</dbReference>
<organism evidence="20 21">
    <name type="scientific">Thiothrix lacustris</name>
    <dbReference type="NCBI Taxonomy" id="525917"/>
    <lineage>
        <taxon>Bacteria</taxon>
        <taxon>Pseudomonadati</taxon>
        <taxon>Pseudomonadota</taxon>
        <taxon>Gammaproteobacteria</taxon>
        <taxon>Thiotrichales</taxon>
        <taxon>Thiotrichaceae</taxon>
        <taxon>Thiothrix</taxon>
    </lineage>
</organism>
<evidence type="ECO:0000256" key="16">
    <source>
        <dbReference type="ARBA" id="ARBA00042798"/>
    </source>
</evidence>
<dbReference type="InterPro" id="IPR003561">
    <property type="entry name" value="Mutator_MutT"/>
</dbReference>
<evidence type="ECO:0000256" key="4">
    <source>
        <dbReference type="ARBA" id="ARBA00022705"/>
    </source>
</evidence>
<dbReference type="GO" id="GO:0006260">
    <property type="term" value="P:DNA replication"/>
    <property type="evidence" value="ECO:0007669"/>
    <property type="project" value="UniProtKB-KW"/>
</dbReference>
<feature type="binding site" evidence="18">
    <location>
        <position position="70"/>
    </location>
    <ligand>
        <name>Mg(2+)</name>
        <dbReference type="ChEBI" id="CHEBI:18420"/>
    </ligand>
</feature>
<dbReference type="Proteomes" id="UP000192491">
    <property type="component" value="Unassembled WGS sequence"/>
</dbReference>
<evidence type="ECO:0000256" key="2">
    <source>
        <dbReference type="ARBA" id="ARBA00005582"/>
    </source>
</evidence>
<keyword evidence="8 18" id="KW-0460">Magnesium</keyword>
<keyword evidence="7" id="KW-0378">Hydrolase</keyword>
<dbReference type="Gene3D" id="3.90.79.10">
    <property type="entry name" value="Nucleoside Triphosphate Pyrophosphohydrolase"/>
    <property type="match status" value="1"/>
</dbReference>
<dbReference type="InterPro" id="IPR015797">
    <property type="entry name" value="NUDIX_hydrolase-like_dom_sf"/>
</dbReference>
<dbReference type="InterPro" id="IPR029119">
    <property type="entry name" value="MutY_C"/>
</dbReference>
<evidence type="ECO:0000256" key="3">
    <source>
        <dbReference type="ARBA" id="ARBA00022457"/>
    </source>
</evidence>
<accession>A0A1Y1QS79</accession>
<feature type="binding site" evidence="18">
    <location>
        <position position="50"/>
    </location>
    <ligand>
        <name>Mg(2+)</name>
        <dbReference type="ChEBI" id="CHEBI:18420"/>
    </ligand>
</feature>
<dbReference type="InterPro" id="IPR020476">
    <property type="entry name" value="Nudix_hydrolase"/>
</dbReference>
<comment type="caution">
    <text evidence="20">The sequence shown here is derived from an EMBL/GenBank/DDBJ whole genome shotgun (WGS) entry which is preliminary data.</text>
</comment>
<proteinExistence type="inferred from homology"/>
<dbReference type="GO" id="GO:0044715">
    <property type="term" value="F:8-oxo-dGDP phosphatase activity"/>
    <property type="evidence" value="ECO:0007669"/>
    <property type="project" value="TreeGrafter"/>
</dbReference>
<evidence type="ECO:0000256" key="6">
    <source>
        <dbReference type="ARBA" id="ARBA00022763"/>
    </source>
</evidence>
<dbReference type="GO" id="GO:0044716">
    <property type="term" value="F:8-oxo-GDP phosphatase activity"/>
    <property type="evidence" value="ECO:0007669"/>
    <property type="project" value="TreeGrafter"/>
</dbReference>
<dbReference type="Pfam" id="PF02581">
    <property type="entry name" value="TMP-TENI"/>
    <property type="match status" value="1"/>
</dbReference>
<dbReference type="PANTHER" id="PTHR47707:SF1">
    <property type="entry name" value="NUDIX HYDROLASE FAMILY PROTEIN"/>
    <property type="match status" value="1"/>
</dbReference>
<dbReference type="GO" id="GO:0006281">
    <property type="term" value="P:DNA repair"/>
    <property type="evidence" value="ECO:0007669"/>
    <property type="project" value="UniProtKB-KW"/>
</dbReference>
<dbReference type="EC" id="3.6.1.55" evidence="12"/>